<evidence type="ECO:0000313" key="5">
    <source>
        <dbReference type="EMBL" id="KAK0067052.1"/>
    </source>
</evidence>
<organism evidence="5 6">
    <name type="scientific">Biomphalaria pfeifferi</name>
    <name type="common">Bloodfluke planorb</name>
    <name type="synonym">Freshwater snail</name>
    <dbReference type="NCBI Taxonomy" id="112525"/>
    <lineage>
        <taxon>Eukaryota</taxon>
        <taxon>Metazoa</taxon>
        <taxon>Spiralia</taxon>
        <taxon>Lophotrochozoa</taxon>
        <taxon>Mollusca</taxon>
        <taxon>Gastropoda</taxon>
        <taxon>Heterobranchia</taxon>
        <taxon>Euthyneura</taxon>
        <taxon>Panpulmonata</taxon>
        <taxon>Hygrophila</taxon>
        <taxon>Lymnaeoidea</taxon>
        <taxon>Planorbidae</taxon>
        <taxon>Biomphalaria</taxon>
    </lineage>
</organism>
<gene>
    <name evidence="5" type="ORF">Bpfe_003787</name>
</gene>
<reference evidence="5" key="2">
    <citation type="submission" date="2023-04" db="EMBL/GenBank/DDBJ databases">
        <authorList>
            <person name="Bu L."/>
            <person name="Lu L."/>
            <person name="Laidemitt M.R."/>
            <person name="Zhang S.M."/>
            <person name="Mutuku M."/>
            <person name="Mkoji G."/>
            <person name="Steinauer M."/>
            <person name="Loker E.S."/>
        </authorList>
    </citation>
    <scope>NUCLEOTIDE SEQUENCE</scope>
    <source>
        <strain evidence="5">KasaAsao</strain>
        <tissue evidence="5">Whole Snail</tissue>
    </source>
</reference>
<dbReference type="InterPro" id="IPR027417">
    <property type="entry name" value="P-loop_NTPase"/>
</dbReference>
<dbReference type="PANTHER" id="PTHR10903:SF184">
    <property type="entry name" value="GTP-BINDING PROTEIN A"/>
    <property type="match status" value="1"/>
</dbReference>
<dbReference type="Pfam" id="PF04548">
    <property type="entry name" value="AIG1"/>
    <property type="match status" value="1"/>
</dbReference>
<evidence type="ECO:0000256" key="1">
    <source>
        <dbReference type="ARBA" id="ARBA00008535"/>
    </source>
</evidence>
<evidence type="ECO:0000313" key="6">
    <source>
        <dbReference type="Proteomes" id="UP001233172"/>
    </source>
</evidence>
<dbReference type="GO" id="GO:0005525">
    <property type="term" value="F:GTP binding"/>
    <property type="evidence" value="ECO:0007669"/>
    <property type="project" value="UniProtKB-KW"/>
</dbReference>
<evidence type="ECO:0000256" key="3">
    <source>
        <dbReference type="ARBA" id="ARBA00023134"/>
    </source>
</evidence>
<reference evidence="5" key="1">
    <citation type="journal article" date="2023" name="PLoS Negl. Trop. Dis.">
        <title>A genome sequence for Biomphalaria pfeifferi, the major vector snail for the human-infecting parasite Schistosoma mansoni.</title>
        <authorList>
            <person name="Bu L."/>
            <person name="Lu L."/>
            <person name="Laidemitt M.R."/>
            <person name="Zhang S.M."/>
            <person name="Mutuku M."/>
            <person name="Mkoji G."/>
            <person name="Steinauer M."/>
            <person name="Loker E.S."/>
        </authorList>
    </citation>
    <scope>NUCLEOTIDE SEQUENCE</scope>
    <source>
        <strain evidence="5">KasaAsao</strain>
    </source>
</reference>
<dbReference type="Gene3D" id="3.40.50.300">
    <property type="entry name" value="P-loop containing nucleotide triphosphate hydrolases"/>
    <property type="match status" value="1"/>
</dbReference>
<dbReference type="Proteomes" id="UP001233172">
    <property type="component" value="Unassembled WGS sequence"/>
</dbReference>
<protein>
    <submittedName>
        <fullName evidence="5">GTPase IMAP family member 8</fullName>
    </submittedName>
</protein>
<comment type="caution">
    <text evidence="5">The sequence shown here is derived from an EMBL/GenBank/DDBJ whole genome shotgun (WGS) entry which is preliminary data.</text>
</comment>
<dbReference type="InterPro" id="IPR006703">
    <property type="entry name" value="G_AIG1"/>
</dbReference>
<keyword evidence="6" id="KW-1185">Reference proteome</keyword>
<evidence type="ECO:0000259" key="4">
    <source>
        <dbReference type="Pfam" id="PF04548"/>
    </source>
</evidence>
<keyword evidence="2" id="KW-0547">Nucleotide-binding</keyword>
<dbReference type="PANTHER" id="PTHR10903">
    <property type="entry name" value="GTPASE, IMAP FAMILY MEMBER-RELATED"/>
    <property type="match status" value="1"/>
</dbReference>
<feature type="domain" description="AIG1-type G" evidence="4">
    <location>
        <begin position="2"/>
        <end position="98"/>
    </location>
</feature>
<dbReference type="EMBL" id="JASAOG010000009">
    <property type="protein sequence ID" value="KAK0067052.1"/>
    <property type="molecule type" value="Genomic_DNA"/>
</dbReference>
<dbReference type="AlphaFoldDB" id="A0AAD8FJ98"/>
<sequence length="278" mass="31628">MTVVDGPSFDPAVSNDSEKLQELFQHFQESLQLVPNGFDAILIVIRYGSKFTAEDVKTFEILKLALGNDVLKNYGIIVLTYGDTFLLEHPNEGYLQEWCFKQEGSLTVLGDDIKCNHVEEETAAQLHFVWSLNQTSRAKLMILLNEAEVVMCYLEPVKCTPFSKLTKIDWVSLLAKNLKCQSLSREEIHIYCFSKRILPSAACIMNYTDNKEKIKRILTRKILKKSRQLHSKDTFRNDTHLFASTCIFVKPASIATKDTFIALVTMFPNISGSQADKM</sequence>
<accession>A0AAD8FJ98</accession>
<dbReference type="InterPro" id="IPR045058">
    <property type="entry name" value="GIMA/IAN/Toc"/>
</dbReference>
<name>A0AAD8FJ98_BIOPF</name>
<comment type="similarity">
    <text evidence="1">Belongs to the TRAFAC class TrmE-Era-EngA-EngB-Septin-like GTPase superfamily. AIG1/Toc34/Toc159-like paraseptin GTPase family. IAN subfamily.</text>
</comment>
<keyword evidence="3" id="KW-0342">GTP-binding</keyword>
<proteinExistence type="inferred from homology"/>
<evidence type="ECO:0000256" key="2">
    <source>
        <dbReference type="ARBA" id="ARBA00022741"/>
    </source>
</evidence>